<gene>
    <name evidence="1" type="ORF">ZIOFF_008442</name>
</gene>
<protein>
    <recommendedName>
        <fullName evidence="3">Choline kinase 2</fullName>
    </recommendedName>
</protein>
<name>A0A8J5LTQ5_ZINOF</name>
<dbReference type="PANTHER" id="PTHR22603:SF93">
    <property type="entry name" value="RE24176P"/>
    <property type="match status" value="1"/>
</dbReference>
<sequence length="424" mass="48363">MLAKTAPVLRPCSLFVMRAGSPLPRRRFRPCRRGASPHARIALQRVFVGAHEDSSNLVPVTPINIPSLSFCCGDFSKMGVAEVSELTGGAERIPKEAKKILYELASKWSNVADSRALEVVQLEGAMTNAVYQVNWPTMSKDGVSQKVLVRIYGEGVDAFFDREGEIRTFECMSRHGQGPLLLGRFANGRVEEFINARTLSAADLRDPNVSSLIASKLKEFHDLSMPGPRKVSLWERLRNWLKGAIRLCSPEEIKEFQLDKLADEIKMLEKILSAEDQSIGFCHNDLQYGNIMMDEEFKQMTIIDYEYASFNPVAYDLANHFCEMAADYHTQTPHILDFNKYPDVEERKRFVQTYLTSSGDKLIEAEVETMLQLIEKYALASHLLWGLWGIISERLNEIDFEYKEYARQRFQQYWLVKPEVLGSN</sequence>
<dbReference type="PANTHER" id="PTHR22603">
    <property type="entry name" value="CHOLINE/ETHANOALAMINE KINASE"/>
    <property type="match status" value="1"/>
</dbReference>
<dbReference type="GO" id="GO:0005737">
    <property type="term" value="C:cytoplasm"/>
    <property type="evidence" value="ECO:0007669"/>
    <property type="project" value="TreeGrafter"/>
</dbReference>
<dbReference type="AlphaFoldDB" id="A0A8J5LTQ5"/>
<evidence type="ECO:0008006" key="3">
    <source>
        <dbReference type="Google" id="ProtNLM"/>
    </source>
</evidence>
<reference evidence="1 2" key="1">
    <citation type="submission" date="2020-08" db="EMBL/GenBank/DDBJ databases">
        <title>Plant Genome Project.</title>
        <authorList>
            <person name="Zhang R.-G."/>
        </authorList>
    </citation>
    <scope>NUCLEOTIDE SEQUENCE [LARGE SCALE GENOMIC DNA]</scope>
    <source>
        <tissue evidence="1">Rhizome</tissue>
    </source>
</reference>
<dbReference type="EMBL" id="JACMSC010000002">
    <property type="protein sequence ID" value="KAG6534539.1"/>
    <property type="molecule type" value="Genomic_DNA"/>
</dbReference>
<evidence type="ECO:0000313" key="2">
    <source>
        <dbReference type="Proteomes" id="UP000734854"/>
    </source>
</evidence>
<dbReference type="GO" id="GO:0004305">
    <property type="term" value="F:ethanolamine kinase activity"/>
    <property type="evidence" value="ECO:0007669"/>
    <property type="project" value="TreeGrafter"/>
</dbReference>
<dbReference type="Proteomes" id="UP000734854">
    <property type="component" value="Unassembled WGS sequence"/>
</dbReference>
<comment type="caution">
    <text evidence="1">The sequence shown here is derived from an EMBL/GenBank/DDBJ whole genome shotgun (WGS) entry which is preliminary data.</text>
</comment>
<organism evidence="1 2">
    <name type="scientific">Zingiber officinale</name>
    <name type="common">Ginger</name>
    <name type="synonym">Amomum zingiber</name>
    <dbReference type="NCBI Taxonomy" id="94328"/>
    <lineage>
        <taxon>Eukaryota</taxon>
        <taxon>Viridiplantae</taxon>
        <taxon>Streptophyta</taxon>
        <taxon>Embryophyta</taxon>
        <taxon>Tracheophyta</taxon>
        <taxon>Spermatophyta</taxon>
        <taxon>Magnoliopsida</taxon>
        <taxon>Liliopsida</taxon>
        <taxon>Zingiberales</taxon>
        <taxon>Zingiberaceae</taxon>
        <taxon>Zingiber</taxon>
    </lineage>
</organism>
<dbReference type="OrthoDB" id="10267235at2759"/>
<dbReference type="GO" id="GO:0006646">
    <property type="term" value="P:phosphatidylethanolamine biosynthetic process"/>
    <property type="evidence" value="ECO:0007669"/>
    <property type="project" value="TreeGrafter"/>
</dbReference>
<dbReference type="Pfam" id="PF01633">
    <property type="entry name" value="Choline_kinase"/>
    <property type="match status" value="1"/>
</dbReference>
<keyword evidence="2" id="KW-1185">Reference proteome</keyword>
<proteinExistence type="predicted"/>
<dbReference type="GO" id="GO:0004103">
    <property type="term" value="F:choline kinase activity"/>
    <property type="evidence" value="ECO:0007669"/>
    <property type="project" value="TreeGrafter"/>
</dbReference>
<dbReference type="CDD" id="cd05157">
    <property type="entry name" value="ETNK_euk"/>
    <property type="match status" value="1"/>
</dbReference>
<evidence type="ECO:0000313" key="1">
    <source>
        <dbReference type="EMBL" id="KAG6534539.1"/>
    </source>
</evidence>
<accession>A0A8J5LTQ5</accession>